<dbReference type="AlphaFoldDB" id="A0A0G0GW49"/>
<proteinExistence type="predicted"/>
<dbReference type="PANTHER" id="PTHR31157">
    <property type="entry name" value="SCP DOMAIN-CONTAINING PROTEIN"/>
    <property type="match status" value="1"/>
</dbReference>
<dbReference type="PANTHER" id="PTHR31157:SF1">
    <property type="entry name" value="SCP DOMAIN-CONTAINING PROTEIN"/>
    <property type="match status" value="1"/>
</dbReference>
<comment type="caution">
    <text evidence="2">The sequence shown here is derived from an EMBL/GenBank/DDBJ whole genome shotgun (WGS) entry which is preliminary data.</text>
</comment>
<dbReference type="Proteomes" id="UP000033876">
    <property type="component" value="Unassembled WGS sequence"/>
</dbReference>
<name>A0A0G0GW49_9BACT</name>
<dbReference type="SUPFAM" id="SSF55797">
    <property type="entry name" value="PR-1-like"/>
    <property type="match status" value="1"/>
</dbReference>
<dbReference type="InterPro" id="IPR035940">
    <property type="entry name" value="CAP_sf"/>
</dbReference>
<sequence>MKKTLIFAFIISGVIVIGLKVAIDYYNYVPPEKIFILNDNNASSDKNTEIINNNILKSDNNYNNESTSSAGPVKVRPELLGKSQFLDPTKIVFELNNERRLYNLPNLTTSVLLTSSATLKIQDMIANDYFSHNSPNNLNLENIMNQIGYDFALAGENLAYGDFKDERALVTAWMESDKHRANILNDKFKDIGISTQRSKINNKETWIIVEHFGLSKNDQVVQ</sequence>
<evidence type="ECO:0000313" key="3">
    <source>
        <dbReference type="Proteomes" id="UP000033876"/>
    </source>
</evidence>
<dbReference type="Pfam" id="PF00188">
    <property type="entry name" value="CAP"/>
    <property type="match status" value="1"/>
</dbReference>
<dbReference type="CDD" id="cd05379">
    <property type="entry name" value="CAP_bacterial"/>
    <property type="match status" value="1"/>
</dbReference>
<protein>
    <recommendedName>
        <fullName evidence="1">SCP domain-containing protein</fullName>
    </recommendedName>
</protein>
<accession>A0A0G0GW49</accession>
<gene>
    <name evidence="2" type="ORF">US50_C0021G0007</name>
</gene>
<organism evidence="2 3">
    <name type="scientific">Candidatus Nomurabacteria bacterium GW2011_GWB1_37_5</name>
    <dbReference type="NCBI Taxonomy" id="1618742"/>
    <lineage>
        <taxon>Bacteria</taxon>
        <taxon>Candidatus Nomuraibacteriota</taxon>
    </lineage>
</organism>
<feature type="domain" description="SCP" evidence="1">
    <location>
        <begin position="94"/>
        <end position="206"/>
    </location>
</feature>
<reference evidence="2 3" key="1">
    <citation type="journal article" date="2015" name="Nature">
        <title>rRNA introns, odd ribosomes, and small enigmatic genomes across a large radiation of phyla.</title>
        <authorList>
            <person name="Brown C.T."/>
            <person name="Hug L.A."/>
            <person name="Thomas B.C."/>
            <person name="Sharon I."/>
            <person name="Castelle C.J."/>
            <person name="Singh A."/>
            <person name="Wilkins M.J."/>
            <person name="Williams K.H."/>
            <person name="Banfield J.F."/>
        </authorList>
    </citation>
    <scope>NUCLEOTIDE SEQUENCE [LARGE SCALE GENOMIC DNA]</scope>
</reference>
<evidence type="ECO:0000259" key="1">
    <source>
        <dbReference type="Pfam" id="PF00188"/>
    </source>
</evidence>
<dbReference type="InterPro" id="IPR014044">
    <property type="entry name" value="CAP_dom"/>
</dbReference>
<dbReference type="Gene3D" id="3.40.33.10">
    <property type="entry name" value="CAP"/>
    <property type="match status" value="1"/>
</dbReference>
<dbReference type="EMBL" id="LBTF01000021">
    <property type="protein sequence ID" value="KKQ35218.1"/>
    <property type="molecule type" value="Genomic_DNA"/>
</dbReference>
<evidence type="ECO:0000313" key="2">
    <source>
        <dbReference type="EMBL" id="KKQ35218.1"/>
    </source>
</evidence>